<feature type="domain" description="Cadherin-like" evidence="4">
    <location>
        <begin position="581"/>
        <end position="676"/>
    </location>
</feature>
<dbReference type="Gene3D" id="2.150.10.10">
    <property type="entry name" value="Serralysin-like metalloprotease, C-terminal"/>
    <property type="match status" value="1"/>
</dbReference>
<evidence type="ECO:0000259" key="4">
    <source>
        <dbReference type="Pfam" id="PF17892"/>
    </source>
</evidence>
<dbReference type="Gene3D" id="2.60.40.3440">
    <property type="match status" value="5"/>
</dbReference>
<keyword evidence="6" id="KW-1185">Reference proteome</keyword>
<dbReference type="InterPro" id="IPR015919">
    <property type="entry name" value="Cadherin-like_sf"/>
</dbReference>
<dbReference type="InterPro" id="IPR041690">
    <property type="entry name" value="Cadherin_5"/>
</dbReference>
<name>A0A090AHC0_9GAMM</name>
<feature type="region of interest" description="Disordered" evidence="2">
    <location>
        <begin position="1"/>
        <end position="21"/>
    </location>
</feature>
<feature type="compositionally biased region" description="Polar residues" evidence="2">
    <location>
        <begin position="310"/>
        <end position="337"/>
    </location>
</feature>
<feature type="domain" description="Cadherin-like" evidence="4">
    <location>
        <begin position="1177"/>
        <end position="1257"/>
    </location>
</feature>
<evidence type="ECO:0000256" key="2">
    <source>
        <dbReference type="SAM" id="MobiDB-lite"/>
    </source>
</evidence>
<protein>
    <submittedName>
        <fullName evidence="5">Hemagglutinin/hemolysin-like protein</fullName>
    </submittedName>
</protein>
<feature type="region of interest" description="Disordered" evidence="2">
    <location>
        <begin position="236"/>
        <end position="289"/>
    </location>
</feature>
<dbReference type="Proteomes" id="UP000031623">
    <property type="component" value="Chromosome"/>
</dbReference>
<sequence length="1787" mass="190607">MAVASHIQDISNTDQSLSSQQAITETNVTNSAHSEAIGKIAAVVKGPVTAETTDGQTHTLKEGDPIHLDETIITAVDSYVKMILNDGTVFQLGPQSRAHLDKYAYDPAVVGGEFESSVSIGTFRYISGKISGHNQGQHTLIKTPSAHIGIRGSEIDIQVDEQGSTTVVHLSGLISVTSPYHGGEQIVYEHGTTIHISSESTSAMMVNTLTEPQIEQINQRWEVFGSTDYVIEEKLSQPESVNPNSSESQPDSSSPPDTSSTPTPDAGARNPFAAATKDVNAGESIDEPISGHETLREYGQFTGIAELSRMPSSSSGSAITTRLGTASTSSRFDSGDNLTTTGLTNEIQAQRESVNQEQLIGNKHTSFVEDEILSLKGDIIQVLPEKPSVPSNHVPITQSDSFVVNDNAPVSIPVATLLANDRDSDGDPLQIVAVIDPKSGAVQLVNETEIIFTPQTPFSQGSFNYLVSDGKATTPGEVIITQSHGPTTQNHVPITQSDSFVVNDNTPVSIPVATLLANDQDSDGEPLQIIAVTDPKSGAVQLVNETEIIFTPQTPFSQGSFNYLVSDGKATTPGEVIITHNLAPIAHDDQLIIRDLAPLTIDTSRLLANDSDPNADTLKIISVSQASLNGSVAFNQQGDIVFTPHSNFIENGFGKFTYEVSDGHDKSAIASVIITLAPTSPTEETPPNPPNQLPVTKNDSIEINHLEPTKITINQLLDNDHDPDNDNLSIISVQDGLNSQVTLNQASGEIVFTPTSTFNNYGQFTYEISDGHDHTATAIVTLKLNSHPVANPDGPIEINSFEPSKITTSQLLTNDTDPDHDNLSIISVHDGLNSQVTLNQDSGEIVFTPTPTFNGSEQFTYELSDGHDHTATATVTVILTDGHTNLDSIAKPDGPFDMAFQEQISLPIQELLGNDSDPDGDPLTLSRITESAKGTATLDGNGNVIFTRGTDFQGEGGFTYEITDGKGGLATTQVTLTGSTILVNPLVNPDEGETSKNQTLILPIALLLANDLPKNELIVTAVNNAIHGEVQLDQANNQVVFKPELNFSGPAHFDYVVANNQGVNVTTFVKIEVINHVPIANPDLFDTVSNTPLLIANADLLKNDKDPDGDIDKLTVVSVAAINQSTVTLNGDNILFTPAKDFEGQAQFSYTITDTSGSPATIPVTVMVERLVHEDHLDTTKNLSITITAKDLLANDKDPNLTLTAVTPVEQGTVVRDADGNIIFTPAPNFVGEAQFQYSVTDVAGRTDSALVKVMVTNTPPVAQDDTATTMANQVLTIPITDLLANDHDADPGEKLTLIGVSSANQGEVELKTNEILFTPAENVTGEASFKYTIMDTSDAQATATVNITVTPPLNLPPVITLPDSQTPLSYQVQNESLLIDKAATVTDPDSPNFADGTLEVVISPQRSPYDILEIQNQGSINVSSPSGGEITFNGTTIGSFFTIFSTHILVVKFNENANPDNTEALLQAIAYKNIAPTPLAETLTVKMTLSDGDGGTSEMVSRDIEITTTNTPPVAEDDSVNLPFNTPTTIAVTDLLQNDKDINPTDILSISEITPISDGVQAKLVGNEIQLFIDALAAKHFEPVTLDYKVTDGNNGEDSATVTITPDNVIMGTSGDDNLAGTPKLDIILGQAGNDTFNVSKGSDILLGGEGNDLFILDPTIANSVYINGDSGVNTLSLGGTDNQILDLITNQRLPLDQQINLDNISKIDLASHSSGHNQLRLSIEDVLDLSDTHQLIIEGNATSMVNSVSQGWHNEGIDNTGLYNRYTHENAELLVSVDISNQFIS</sequence>
<evidence type="ECO:0000259" key="3">
    <source>
        <dbReference type="Pfam" id="PF04773"/>
    </source>
</evidence>
<dbReference type="InterPro" id="IPR011049">
    <property type="entry name" value="Serralysin-like_metalloprot_C"/>
</dbReference>
<dbReference type="InterPro" id="IPR001343">
    <property type="entry name" value="Hemolysn_Ca-bd"/>
</dbReference>
<dbReference type="SUPFAM" id="SSF51120">
    <property type="entry name" value="beta-Roll"/>
    <property type="match status" value="1"/>
</dbReference>
<feature type="compositionally biased region" description="Low complexity" evidence="2">
    <location>
        <begin position="243"/>
        <end position="265"/>
    </location>
</feature>
<dbReference type="InterPro" id="IPR006860">
    <property type="entry name" value="FecR"/>
</dbReference>
<dbReference type="Pfam" id="PF04773">
    <property type="entry name" value="FecR"/>
    <property type="match status" value="1"/>
</dbReference>
<dbReference type="Pfam" id="PF17892">
    <property type="entry name" value="Cadherin_5"/>
    <property type="match status" value="4"/>
</dbReference>
<dbReference type="Pfam" id="PF17963">
    <property type="entry name" value="Big_9"/>
    <property type="match status" value="7"/>
</dbReference>
<dbReference type="STRING" id="40754.THII_2357"/>
<organism evidence="5 6">
    <name type="scientific">Thioploca ingrica</name>
    <dbReference type="NCBI Taxonomy" id="40754"/>
    <lineage>
        <taxon>Bacteria</taxon>
        <taxon>Pseudomonadati</taxon>
        <taxon>Pseudomonadota</taxon>
        <taxon>Gammaproteobacteria</taxon>
        <taxon>Thiotrichales</taxon>
        <taxon>Thiotrichaceae</taxon>
        <taxon>Thioploca</taxon>
    </lineage>
</organism>
<dbReference type="GO" id="GO:0005509">
    <property type="term" value="F:calcium ion binding"/>
    <property type="evidence" value="ECO:0007669"/>
    <property type="project" value="InterPro"/>
</dbReference>
<evidence type="ECO:0000313" key="6">
    <source>
        <dbReference type="Proteomes" id="UP000031623"/>
    </source>
</evidence>
<feature type="domain" description="Cadherin-like" evidence="4">
    <location>
        <begin position="1075"/>
        <end position="1168"/>
    </location>
</feature>
<feature type="domain" description="FecR protein" evidence="3">
    <location>
        <begin position="71"/>
        <end position="171"/>
    </location>
</feature>
<dbReference type="EMBL" id="AP014633">
    <property type="protein sequence ID" value="BAP56654.1"/>
    <property type="molecule type" value="Genomic_DNA"/>
</dbReference>
<dbReference type="KEGG" id="tig:THII_2357"/>
<dbReference type="Pfam" id="PF00353">
    <property type="entry name" value="HemolysinCabind"/>
    <property type="match status" value="1"/>
</dbReference>
<dbReference type="HOGENOM" id="CLU_251771_0_0_6"/>
<dbReference type="Gene3D" id="2.60.40.2810">
    <property type="match status" value="5"/>
</dbReference>
<proteinExistence type="predicted"/>
<feature type="region of interest" description="Disordered" evidence="2">
    <location>
        <begin position="309"/>
        <end position="337"/>
    </location>
</feature>
<feature type="domain" description="Cadherin-like" evidence="4">
    <location>
        <begin position="1511"/>
        <end position="1606"/>
    </location>
</feature>
<dbReference type="PANTHER" id="PTHR34720:SF9">
    <property type="entry name" value="BLR4714 PROTEIN"/>
    <property type="match status" value="1"/>
</dbReference>
<dbReference type="PANTHER" id="PTHR34720">
    <property type="entry name" value="MICROCYSTIN DEPENDENT PROTEIN"/>
    <property type="match status" value="1"/>
</dbReference>
<dbReference type="NCBIfam" id="NF012211">
    <property type="entry name" value="tand_rpt_95"/>
    <property type="match status" value="10"/>
</dbReference>
<dbReference type="OrthoDB" id="5902819at2"/>
<accession>A0A090AHC0</accession>
<keyword evidence="1" id="KW-0106">Calcium</keyword>
<feature type="compositionally biased region" description="Polar residues" evidence="2">
    <location>
        <begin position="8"/>
        <end position="21"/>
    </location>
</feature>
<dbReference type="SUPFAM" id="SSF49313">
    <property type="entry name" value="Cadherin-like"/>
    <property type="match status" value="1"/>
</dbReference>
<dbReference type="GO" id="GO:0016020">
    <property type="term" value="C:membrane"/>
    <property type="evidence" value="ECO:0007669"/>
    <property type="project" value="InterPro"/>
</dbReference>
<evidence type="ECO:0000313" key="5">
    <source>
        <dbReference type="EMBL" id="BAP56654.1"/>
    </source>
</evidence>
<reference evidence="5" key="1">
    <citation type="journal article" date="2014" name="ISME J.">
        <title>Ecophysiology of Thioploca ingrica as revealed by the complete genome sequence supplemented with proteomic evidence.</title>
        <authorList>
            <person name="Kojima H."/>
            <person name="Ogura Y."/>
            <person name="Yamamoto N."/>
            <person name="Togashi T."/>
            <person name="Mori H."/>
            <person name="Watanabe T."/>
            <person name="Nemoto F."/>
            <person name="Kurokawa K."/>
            <person name="Hayashi T."/>
            <person name="Fukui M."/>
        </authorList>
    </citation>
    <scope>NUCLEOTIDE SEQUENCE [LARGE SCALE GENOMIC DNA]</scope>
</reference>
<gene>
    <name evidence="5" type="ORF">THII_2357</name>
</gene>
<evidence type="ECO:0000256" key="1">
    <source>
        <dbReference type="ARBA" id="ARBA00022837"/>
    </source>
</evidence>